<name>A0ABR2DCR7_9ROSI</name>
<evidence type="ECO:0000313" key="1">
    <source>
        <dbReference type="EMBL" id="KAK8535505.1"/>
    </source>
</evidence>
<sequence>MTIFCDYCGEYHSTQNCPYNLDAYGYMEDQNWNQQQNFSWYDQNAQNFLYHNNFAAAADMPWQYQSSHEHSNPLEQTFPTSTTSFDRLLKEMQELNKSMEARLEKMDERMINWGGSTSAIDNMPKGTEIPRQEVGEQYEENPSMPTHHARAGVTANAWAEIATGSNATITSHDAAKSDASANSTESDAENDTITLMLKHEPINCSHPEFSRQPCGIKETTCPGRKYTFCLGSEEVVCHGNEELDCPGSTEATCLGSPEVARPGSRQAACPGSTEAACPGSTEAFCPRSTRTACLGDEEIACPGNTKATCPGSTETACPGRKQTTCLRNEETVCPGSTEATCPGSTETTRPGNIEEFCHGGEQNDCFVNTSLSDIMTDYLENEAHSMVIPLTIRAAPQSLLMEMFKKSEDNDTWKIDDFTKNVPSIDFHRILVEDCHGNWLEQQLPQQRSLHPTMLEVNANEVIKWLDVVIIFPNHIFMPSGTIARWSNYTHFKGERNKDTSTVAAQREVAEIPLAQVFLGRIVTRWRVRMDYKNPKFLPTIPAVALPSKIDLARRIDRSKRRRLTFMAYPRDFNKAIIQVIKDKFPEFSTRSQCLNKNMPTSLPWHPIPTRQNLNYPPRAYFPAEGQKTEQQI</sequence>
<evidence type="ECO:0000313" key="2">
    <source>
        <dbReference type="Proteomes" id="UP001472677"/>
    </source>
</evidence>
<dbReference type="Proteomes" id="UP001472677">
    <property type="component" value="Unassembled WGS sequence"/>
</dbReference>
<protein>
    <submittedName>
        <fullName evidence="1">Uncharacterized protein</fullName>
    </submittedName>
</protein>
<reference evidence="1 2" key="1">
    <citation type="journal article" date="2024" name="G3 (Bethesda)">
        <title>Genome assembly of Hibiscus sabdariffa L. provides insights into metabolisms of medicinal natural products.</title>
        <authorList>
            <person name="Kim T."/>
        </authorList>
    </citation>
    <scope>NUCLEOTIDE SEQUENCE [LARGE SCALE GENOMIC DNA]</scope>
    <source>
        <strain evidence="1">TK-2024</strain>
        <tissue evidence="1">Old leaves</tissue>
    </source>
</reference>
<proteinExistence type="predicted"/>
<organism evidence="1 2">
    <name type="scientific">Hibiscus sabdariffa</name>
    <name type="common">roselle</name>
    <dbReference type="NCBI Taxonomy" id="183260"/>
    <lineage>
        <taxon>Eukaryota</taxon>
        <taxon>Viridiplantae</taxon>
        <taxon>Streptophyta</taxon>
        <taxon>Embryophyta</taxon>
        <taxon>Tracheophyta</taxon>
        <taxon>Spermatophyta</taxon>
        <taxon>Magnoliopsida</taxon>
        <taxon>eudicotyledons</taxon>
        <taxon>Gunneridae</taxon>
        <taxon>Pentapetalae</taxon>
        <taxon>rosids</taxon>
        <taxon>malvids</taxon>
        <taxon>Malvales</taxon>
        <taxon>Malvaceae</taxon>
        <taxon>Malvoideae</taxon>
        <taxon>Hibiscus</taxon>
    </lineage>
</organism>
<accession>A0ABR2DCR7</accession>
<keyword evidence="2" id="KW-1185">Reference proteome</keyword>
<comment type="caution">
    <text evidence="1">The sequence shown here is derived from an EMBL/GenBank/DDBJ whole genome shotgun (WGS) entry which is preliminary data.</text>
</comment>
<gene>
    <name evidence="1" type="ORF">V6N12_057021</name>
</gene>
<dbReference type="EMBL" id="JBBPBM010000030">
    <property type="protein sequence ID" value="KAK8535505.1"/>
    <property type="molecule type" value="Genomic_DNA"/>
</dbReference>